<keyword evidence="3" id="KW-1185">Reference proteome</keyword>
<dbReference type="RefSeq" id="WP_023363639.1">
    <property type="nucleotide sequence ID" value="NC_022657.1"/>
</dbReference>
<feature type="transmembrane region" description="Helical" evidence="1">
    <location>
        <begin position="86"/>
        <end position="106"/>
    </location>
</feature>
<gene>
    <name evidence="2" type="ORF">AFR_23905</name>
</gene>
<keyword evidence="1" id="KW-0472">Membrane</keyword>
<name>U5W1S7_9ACTN</name>
<feature type="transmembrane region" description="Helical" evidence="1">
    <location>
        <begin position="172"/>
        <end position="193"/>
    </location>
</feature>
<keyword evidence="1" id="KW-0812">Transmembrane</keyword>
<dbReference type="EMBL" id="CP006272">
    <property type="protein sequence ID" value="AGZ43049.1"/>
    <property type="molecule type" value="Genomic_DNA"/>
</dbReference>
<dbReference type="Proteomes" id="UP000017746">
    <property type="component" value="Chromosome"/>
</dbReference>
<proteinExistence type="predicted"/>
<accession>U5W1S7</accession>
<dbReference type="PATRIC" id="fig|1246995.3.peg.4842"/>
<organism evidence="2 3">
    <name type="scientific">Actinoplanes friuliensis DSM 7358</name>
    <dbReference type="NCBI Taxonomy" id="1246995"/>
    <lineage>
        <taxon>Bacteria</taxon>
        <taxon>Bacillati</taxon>
        <taxon>Actinomycetota</taxon>
        <taxon>Actinomycetes</taxon>
        <taxon>Micromonosporales</taxon>
        <taxon>Micromonosporaceae</taxon>
        <taxon>Actinoplanes</taxon>
    </lineage>
</organism>
<keyword evidence="1" id="KW-1133">Transmembrane helix</keyword>
<reference evidence="2 3" key="1">
    <citation type="journal article" date="2014" name="J. Biotechnol.">
        <title>Complete genome sequence of the actinobacterium Actinoplanes friuliensis HAG 010964, producer of the lipopeptide antibiotic friulimycin.</title>
        <authorList>
            <person name="Ruckert C."/>
            <person name="Szczepanowski R."/>
            <person name="Albersmeier A."/>
            <person name="Goesmann A."/>
            <person name="Fischer N."/>
            <person name="Steinkamper A."/>
            <person name="Puhler A."/>
            <person name="Biener R."/>
            <person name="Schwartz D."/>
            <person name="Kalinowski J."/>
        </authorList>
    </citation>
    <scope>NUCLEOTIDE SEQUENCE [LARGE SCALE GENOMIC DNA]</scope>
    <source>
        <strain evidence="2 3">DSM 7358</strain>
    </source>
</reference>
<feature type="transmembrane region" description="Helical" evidence="1">
    <location>
        <begin position="113"/>
        <end position="134"/>
    </location>
</feature>
<dbReference type="STRING" id="1246995.AFR_23905"/>
<dbReference type="KEGG" id="afs:AFR_23905"/>
<protein>
    <submittedName>
        <fullName evidence="2">Uncharacterized protein</fullName>
    </submittedName>
</protein>
<sequence length="199" mass="20622">MNETVTRRITPAGFLLALLLFLVLPLATASCDVPPDSASSGGTLGTSISGADLVVSHEHLDADGGLALSPAQQDRADLYVAVPRGVQILALLTVAALLAATATPLIRRVRVRAAVAAGAAVAALALVAVMAYLIRAKLTEAAEFFLLMGSYLPSVEGRDLDGRAGEVVHLGWGLWTTTAVLLLIVALQIMTLVRPPRPG</sequence>
<evidence type="ECO:0000313" key="3">
    <source>
        <dbReference type="Proteomes" id="UP000017746"/>
    </source>
</evidence>
<evidence type="ECO:0000256" key="1">
    <source>
        <dbReference type="SAM" id="Phobius"/>
    </source>
</evidence>
<evidence type="ECO:0000313" key="2">
    <source>
        <dbReference type="EMBL" id="AGZ43049.1"/>
    </source>
</evidence>
<dbReference type="HOGENOM" id="CLU_1369666_0_0_11"/>
<dbReference type="AlphaFoldDB" id="U5W1S7"/>
<dbReference type="PROSITE" id="PS51257">
    <property type="entry name" value="PROKAR_LIPOPROTEIN"/>
    <property type="match status" value="1"/>
</dbReference>